<proteinExistence type="predicted"/>
<organism evidence="2 3">
    <name type="scientific">Roseateles koreensis</name>
    <dbReference type="NCBI Taxonomy" id="2987526"/>
    <lineage>
        <taxon>Bacteria</taxon>
        <taxon>Pseudomonadati</taxon>
        <taxon>Pseudomonadota</taxon>
        <taxon>Betaproteobacteria</taxon>
        <taxon>Burkholderiales</taxon>
        <taxon>Sphaerotilaceae</taxon>
        <taxon>Roseateles</taxon>
    </lineage>
</organism>
<gene>
    <name evidence="2" type="primary">mltB</name>
    <name evidence="2" type="ORF">PRZ01_17490</name>
</gene>
<dbReference type="Pfam" id="PF13406">
    <property type="entry name" value="SLT_2"/>
    <property type="match status" value="1"/>
</dbReference>
<dbReference type="InterPro" id="IPR023346">
    <property type="entry name" value="Lysozyme-like_dom_sf"/>
</dbReference>
<dbReference type="Gene3D" id="1.10.530.10">
    <property type="match status" value="1"/>
</dbReference>
<dbReference type="InterPro" id="IPR043426">
    <property type="entry name" value="MltB-like"/>
</dbReference>
<dbReference type="PANTHER" id="PTHR30163">
    <property type="entry name" value="MEMBRANE-BOUND LYTIC MUREIN TRANSGLYCOSYLASE B"/>
    <property type="match status" value="1"/>
</dbReference>
<evidence type="ECO:0000313" key="2">
    <source>
        <dbReference type="EMBL" id="MDC8786986.1"/>
    </source>
</evidence>
<sequence length="401" mass="43774">MDKFAQMPLLTPPARRTAPQLFQDLAHGLTQMATLTSLIAALMGGGFAAEAAGATAKAHKAAKNKSVKKVHDKAPQAFGERADLMQFADEFAAQQQWDEASRLRLREQLAQARSTPIVQRLIMPAAAGQAKDWQAYRARFVEPRRLQAGLKFWEQNADALARAEARFGVPAELIAGLIGVETFYGQITGGFRVIDALATLSFDFPTGRSDRSPFFRNELAEFFKLCHREALNPAEIKGSFAGAMGWPQFMPGSWNRYAIDFDGDGRVDLIHNPADAIGSVANYLAQQGWLPGLPTHFSLRMPADTQARAALLTPDIKPSFSIPQLQALGAVPSEAALDHPGPLAVIELQNGTAAPSYWLGTDNFYALTRYNWSSYYAFAVIDLGRALAELRKAAQQSAPAR</sequence>
<dbReference type="NCBIfam" id="TIGR02282">
    <property type="entry name" value="MltB"/>
    <property type="match status" value="1"/>
</dbReference>
<dbReference type="CDD" id="cd13399">
    <property type="entry name" value="Slt35-like"/>
    <property type="match status" value="1"/>
</dbReference>
<accession>A0ABT5KVL9</accession>
<reference evidence="2 3" key="1">
    <citation type="submission" date="2022-10" db="EMBL/GenBank/DDBJ databases">
        <title>paucibacter sp. hw8 Genome sequencing.</title>
        <authorList>
            <person name="Park S."/>
        </authorList>
    </citation>
    <scope>NUCLEOTIDE SEQUENCE [LARGE SCALE GENOMIC DNA]</scope>
    <source>
        <strain evidence="3">hw8</strain>
    </source>
</reference>
<comment type="caution">
    <text evidence="2">The sequence shown here is derived from an EMBL/GenBank/DDBJ whole genome shotgun (WGS) entry which is preliminary data.</text>
</comment>
<dbReference type="RefSeq" id="WP_273598120.1">
    <property type="nucleotide sequence ID" value="NZ_JAQQXS010000018.1"/>
</dbReference>
<dbReference type="InterPro" id="IPR011757">
    <property type="entry name" value="Lytic_transglycosylase_MltB"/>
</dbReference>
<evidence type="ECO:0000313" key="3">
    <source>
        <dbReference type="Proteomes" id="UP001219862"/>
    </source>
</evidence>
<keyword evidence="3" id="KW-1185">Reference proteome</keyword>
<dbReference type="Gene3D" id="1.10.8.350">
    <property type="entry name" value="Bacterial muramidase"/>
    <property type="match status" value="1"/>
</dbReference>
<dbReference type="Proteomes" id="UP001219862">
    <property type="component" value="Unassembled WGS sequence"/>
</dbReference>
<dbReference type="EMBL" id="JAQQXS010000018">
    <property type="protein sequence ID" value="MDC8786986.1"/>
    <property type="molecule type" value="Genomic_DNA"/>
</dbReference>
<evidence type="ECO:0000259" key="1">
    <source>
        <dbReference type="Pfam" id="PF13406"/>
    </source>
</evidence>
<dbReference type="InterPro" id="IPR031304">
    <property type="entry name" value="SLT_2"/>
</dbReference>
<name>A0ABT5KVL9_9BURK</name>
<dbReference type="PANTHER" id="PTHR30163:SF9">
    <property type="entry name" value="MEMBRANE-BOUND LYTIC MUREIN TRANSGLYCOSYLASE B"/>
    <property type="match status" value="1"/>
</dbReference>
<feature type="domain" description="Transglycosylase SLT" evidence="1">
    <location>
        <begin position="86"/>
        <end position="384"/>
    </location>
</feature>
<protein>
    <submittedName>
        <fullName evidence="2">Lytic murein transglycosylase B</fullName>
    </submittedName>
</protein>
<dbReference type="SUPFAM" id="SSF53955">
    <property type="entry name" value="Lysozyme-like"/>
    <property type="match status" value="1"/>
</dbReference>